<dbReference type="STRING" id="400668.Mmwyl1_3881"/>
<accession>A6W250</accession>
<dbReference type="Pfam" id="PF03548">
    <property type="entry name" value="LolA"/>
    <property type="match status" value="1"/>
</dbReference>
<evidence type="ECO:0000313" key="6">
    <source>
        <dbReference type="EMBL" id="ABR72779.1"/>
    </source>
</evidence>
<dbReference type="AlphaFoldDB" id="A6W250"/>
<dbReference type="OrthoDB" id="6372173at2"/>
<dbReference type="CDD" id="cd16325">
    <property type="entry name" value="LolA"/>
    <property type="match status" value="1"/>
</dbReference>
<keyword evidence="4" id="KW-0653">Protein transport</keyword>
<dbReference type="KEGG" id="mmw:Mmwyl1_3881"/>
<dbReference type="SUPFAM" id="SSF89392">
    <property type="entry name" value="Prokaryotic lipoproteins and lipoprotein localization factors"/>
    <property type="match status" value="1"/>
</dbReference>
<dbReference type="GO" id="GO:0015031">
    <property type="term" value="P:protein transport"/>
    <property type="evidence" value="ECO:0007669"/>
    <property type="project" value="UniProtKB-KW"/>
</dbReference>
<reference evidence="6" key="1">
    <citation type="submission" date="2007-06" db="EMBL/GenBank/DDBJ databases">
        <title>Complete sequence of Marinomonas sp. MWYL1.</title>
        <authorList>
            <consortium name="US DOE Joint Genome Institute"/>
            <person name="Copeland A."/>
            <person name="Lucas S."/>
            <person name="Lapidus A."/>
            <person name="Barry K."/>
            <person name="Glavina del Rio T."/>
            <person name="Dalin E."/>
            <person name="Tice H."/>
            <person name="Pitluck S."/>
            <person name="Kiss H."/>
            <person name="Brettin T."/>
            <person name="Bruce D."/>
            <person name="Detter J.C."/>
            <person name="Han C."/>
            <person name="Schmutz J."/>
            <person name="Larimer F."/>
            <person name="Land M."/>
            <person name="Hauser L."/>
            <person name="Kyrpides N."/>
            <person name="Kim E."/>
            <person name="Johnston A.W.B."/>
            <person name="Todd J.D."/>
            <person name="Rogers R."/>
            <person name="Wexler M."/>
            <person name="Bond P.L."/>
            <person name="Li Y."/>
            <person name="Richardson P."/>
        </authorList>
    </citation>
    <scope>NUCLEOTIDE SEQUENCE [LARGE SCALE GENOMIC DNA]</scope>
    <source>
        <strain evidence="6">MWYL1</strain>
    </source>
</reference>
<evidence type="ECO:0008006" key="7">
    <source>
        <dbReference type="Google" id="ProtNLM"/>
    </source>
</evidence>
<sequence>MKQTFLCIILFALSLSVFANDLDKLKAVTTTPENLTGTFSQTKFLAQLDTSIKSAGKFNYIRDAKIIWHTLTPIDSTLELTPKTMLNYQDGVQVNKLDSDTNPIVAVFSDIFFGVMTAQWQVLEEYFSVNAEVSNGHWKATLVPIDKNIGGFINKVVLEGDKYLKLVTLYEPEGNRTHIEFDQLQQK</sequence>
<evidence type="ECO:0000256" key="5">
    <source>
        <dbReference type="SAM" id="SignalP"/>
    </source>
</evidence>
<dbReference type="HOGENOM" id="CLU_091014_3_2_6"/>
<feature type="chain" id="PRO_5002704538" description="Outer membrane lipoprotein carrier protein LolA" evidence="5">
    <location>
        <begin position="20"/>
        <end position="187"/>
    </location>
</feature>
<name>A6W250_MARMS</name>
<comment type="subunit">
    <text evidence="1">Monomer.</text>
</comment>
<evidence type="ECO:0000256" key="4">
    <source>
        <dbReference type="ARBA" id="ARBA00022927"/>
    </source>
</evidence>
<gene>
    <name evidence="6" type="ordered locus">Mmwyl1_3881</name>
</gene>
<keyword evidence="3 5" id="KW-0732">Signal</keyword>
<keyword evidence="2" id="KW-0813">Transport</keyword>
<proteinExistence type="predicted"/>
<dbReference type="eggNOG" id="COG2834">
    <property type="taxonomic scope" value="Bacteria"/>
</dbReference>
<evidence type="ECO:0000256" key="1">
    <source>
        <dbReference type="ARBA" id="ARBA00011245"/>
    </source>
</evidence>
<dbReference type="Gene3D" id="2.50.20.10">
    <property type="entry name" value="Lipoprotein localisation LolA/LolB/LppX"/>
    <property type="match status" value="1"/>
</dbReference>
<evidence type="ECO:0000256" key="2">
    <source>
        <dbReference type="ARBA" id="ARBA00022448"/>
    </source>
</evidence>
<organism evidence="6">
    <name type="scientific">Marinomonas sp. (strain MWYL1)</name>
    <dbReference type="NCBI Taxonomy" id="400668"/>
    <lineage>
        <taxon>Bacteria</taxon>
        <taxon>Pseudomonadati</taxon>
        <taxon>Pseudomonadota</taxon>
        <taxon>Gammaproteobacteria</taxon>
        <taxon>Oceanospirillales</taxon>
        <taxon>Oceanospirillaceae</taxon>
        <taxon>Marinomonas</taxon>
    </lineage>
</organism>
<evidence type="ECO:0000256" key="3">
    <source>
        <dbReference type="ARBA" id="ARBA00022729"/>
    </source>
</evidence>
<dbReference type="EMBL" id="CP000749">
    <property type="protein sequence ID" value="ABR72779.1"/>
    <property type="molecule type" value="Genomic_DNA"/>
</dbReference>
<feature type="signal peptide" evidence="5">
    <location>
        <begin position="1"/>
        <end position="19"/>
    </location>
</feature>
<protein>
    <recommendedName>
        <fullName evidence="7">Outer membrane lipoprotein carrier protein LolA</fullName>
    </recommendedName>
</protein>
<dbReference type="InterPro" id="IPR004564">
    <property type="entry name" value="OM_lipoprot_carrier_LolA-like"/>
</dbReference>
<dbReference type="InterPro" id="IPR029046">
    <property type="entry name" value="LolA/LolB/LppX"/>
</dbReference>